<dbReference type="RefSeq" id="XP_031579701.1">
    <property type="nucleotide sequence ID" value="XM_031725167.1"/>
</dbReference>
<dbReference type="VEuPathDB" id="FungiDB:BDBG_17452"/>
<organism evidence="1 2">
    <name type="scientific">Blastomyces gilchristii (strain SLH14081)</name>
    <name type="common">Blastomyces dermatitidis</name>
    <dbReference type="NCBI Taxonomy" id="559298"/>
    <lineage>
        <taxon>Eukaryota</taxon>
        <taxon>Fungi</taxon>
        <taxon>Dikarya</taxon>
        <taxon>Ascomycota</taxon>
        <taxon>Pezizomycotina</taxon>
        <taxon>Eurotiomycetes</taxon>
        <taxon>Eurotiomycetidae</taxon>
        <taxon>Onygenales</taxon>
        <taxon>Ajellomycetaceae</taxon>
        <taxon>Blastomyces</taxon>
    </lineage>
</organism>
<proteinExistence type="predicted"/>
<dbReference type="EMBL" id="GG657462">
    <property type="protein sequence ID" value="OAT11190.1"/>
    <property type="molecule type" value="Genomic_DNA"/>
</dbReference>
<evidence type="ECO:0000313" key="2">
    <source>
        <dbReference type="Proteomes" id="UP000002038"/>
    </source>
</evidence>
<reference evidence="2" key="1">
    <citation type="journal article" date="2015" name="PLoS Genet.">
        <title>The dynamic genome and transcriptome of the human fungal pathogen Blastomyces and close relative Emmonsia.</title>
        <authorList>
            <person name="Munoz J.F."/>
            <person name="Gauthier G.M."/>
            <person name="Desjardins C.A."/>
            <person name="Gallo J.E."/>
            <person name="Holder J."/>
            <person name="Sullivan T.D."/>
            <person name="Marty A.J."/>
            <person name="Carmen J.C."/>
            <person name="Chen Z."/>
            <person name="Ding L."/>
            <person name="Gujja S."/>
            <person name="Magrini V."/>
            <person name="Misas E."/>
            <person name="Mitreva M."/>
            <person name="Priest M."/>
            <person name="Saif S."/>
            <person name="Whiston E.A."/>
            <person name="Young S."/>
            <person name="Zeng Q."/>
            <person name="Goldman W.E."/>
            <person name="Mardis E.R."/>
            <person name="Taylor J.W."/>
            <person name="McEwen J.G."/>
            <person name="Clay O.K."/>
            <person name="Klein B.S."/>
            <person name="Cuomo C.A."/>
        </authorList>
    </citation>
    <scope>NUCLEOTIDE SEQUENCE [LARGE SCALE GENOMIC DNA]</scope>
    <source>
        <strain evidence="2">SLH14081</strain>
    </source>
</reference>
<keyword evidence="2" id="KW-1185">Reference proteome</keyword>
<dbReference type="GeneID" id="42529147"/>
<dbReference type="AlphaFoldDB" id="A0A179UTK8"/>
<name>A0A179UTK8_BLAGS</name>
<protein>
    <submittedName>
        <fullName evidence="1">Uncharacterized protein</fullName>
    </submittedName>
</protein>
<evidence type="ECO:0000313" key="1">
    <source>
        <dbReference type="EMBL" id="OAT11190.1"/>
    </source>
</evidence>
<sequence length="73" mass="8384">MLTEKRDNVVIVMKRAEKELDTDKLISRRDDTSLQDTATIITAAREVEEEEEEDVIIRAVLSQSVDTTVFIFN</sequence>
<dbReference type="Proteomes" id="UP000002038">
    <property type="component" value="Unassembled WGS sequence"/>
</dbReference>
<dbReference type="KEGG" id="bgh:BDBG_17452"/>
<accession>A0A179UTK8</accession>
<gene>
    <name evidence="1" type="ORF">BDBG_17452</name>
</gene>